<proteinExistence type="predicted"/>
<evidence type="ECO:0000313" key="3">
    <source>
        <dbReference type="EMBL" id="MWG34990.1"/>
    </source>
</evidence>
<comment type="caution">
    <text evidence="3">The sequence shown here is derived from an EMBL/GenBank/DDBJ whole genome shotgun (WGS) entry which is preliminary data.</text>
</comment>
<accession>A0A6B0GK55</accession>
<dbReference type="Proteomes" id="UP000451471">
    <property type="component" value="Unassembled WGS sequence"/>
</dbReference>
<keyword evidence="4" id="KW-1185">Reference proteome</keyword>
<organism evidence="3 4">
    <name type="scientific">Halomarina oriensis</name>
    <dbReference type="NCBI Taxonomy" id="671145"/>
    <lineage>
        <taxon>Archaea</taxon>
        <taxon>Methanobacteriati</taxon>
        <taxon>Methanobacteriota</taxon>
        <taxon>Stenosarchaea group</taxon>
        <taxon>Halobacteria</taxon>
        <taxon>Halobacteriales</taxon>
        <taxon>Natronomonadaceae</taxon>
        <taxon>Halomarina</taxon>
    </lineage>
</organism>
<dbReference type="SUPFAM" id="SSF55729">
    <property type="entry name" value="Acyl-CoA N-acyltransferases (Nat)"/>
    <property type="match status" value="1"/>
</dbReference>
<dbReference type="GO" id="GO:0030649">
    <property type="term" value="P:aminoglycoside antibiotic catabolic process"/>
    <property type="evidence" value="ECO:0007669"/>
    <property type="project" value="TreeGrafter"/>
</dbReference>
<name>A0A6B0GK55_9EURY</name>
<dbReference type="EMBL" id="WSZK01000016">
    <property type="protein sequence ID" value="MWG34990.1"/>
    <property type="molecule type" value="Genomic_DNA"/>
</dbReference>
<dbReference type="PANTHER" id="PTHR37817:SF1">
    <property type="entry name" value="N-ACETYLTRANSFERASE EIS"/>
    <property type="match status" value="1"/>
</dbReference>
<sequence>MPDTDIRPARTAEEVERTAVAAGRAFDDVPEAEFRRRIVDAPALPIENTLLGFDGDELVTSLQLYERQCWLHGAPVPVAGVGNVQTAPDRRGEGHASALLDHARTVAVEKGYPLVALVGDPTFYARLGWHPLDTAATLVGNPEPVADGEGGTRGRWKPFDATDPHAVDALAAVHRAERRGVDGALNRYPALWHDWVFEVLVAPTDVLWYYEGEARTGYLVRKRSHDEVVCLEAGYRGEDRRSFLTAAWNRLCATPTDGDERDADAPTAAVTDDPSSDPPARVRWDPPLDTLAAVLDDAGHDRRTETVRERTGETPMVWADADLLAAATGGAFDDAATVADRMVGAERWFPALDKF</sequence>
<dbReference type="CDD" id="cd04301">
    <property type="entry name" value="NAT_SF"/>
    <property type="match status" value="1"/>
</dbReference>
<dbReference type="InterPro" id="IPR000182">
    <property type="entry name" value="GNAT_dom"/>
</dbReference>
<dbReference type="PANTHER" id="PTHR37817">
    <property type="entry name" value="N-ACETYLTRANSFERASE EIS"/>
    <property type="match status" value="1"/>
</dbReference>
<dbReference type="PROSITE" id="PS51186">
    <property type="entry name" value="GNAT"/>
    <property type="match status" value="1"/>
</dbReference>
<dbReference type="InterPro" id="IPR051554">
    <property type="entry name" value="Acetyltransferase_Eis"/>
</dbReference>
<evidence type="ECO:0000313" key="4">
    <source>
        <dbReference type="Proteomes" id="UP000451471"/>
    </source>
</evidence>
<reference evidence="3 4" key="1">
    <citation type="submission" date="2019-12" db="EMBL/GenBank/DDBJ databases">
        <title>Halocatena pleomorpha gen. nov. sp. nov., an extremely halophilic archaeon of family Halobacteriaceae isolated from saltpan soil.</title>
        <authorList>
            <person name="Pal Y."/>
            <person name="Verma A."/>
            <person name="Krishnamurthi S."/>
            <person name="Kumar P."/>
        </authorList>
    </citation>
    <scope>NUCLEOTIDE SEQUENCE [LARGE SCALE GENOMIC DNA]</scope>
    <source>
        <strain evidence="3 4">JCM 16495</strain>
    </source>
</reference>
<protein>
    <submittedName>
        <fullName evidence="3">GNAT family N-acetyltransferase</fullName>
    </submittedName>
</protein>
<gene>
    <name evidence="3" type="ORF">GQS65_10910</name>
</gene>
<feature type="region of interest" description="Disordered" evidence="1">
    <location>
        <begin position="255"/>
        <end position="281"/>
    </location>
</feature>
<evidence type="ECO:0000259" key="2">
    <source>
        <dbReference type="PROSITE" id="PS51186"/>
    </source>
</evidence>
<keyword evidence="3" id="KW-0808">Transferase</keyword>
<dbReference type="GO" id="GO:0034069">
    <property type="term" value="F:aminoglycoside N-acetyltransferase activity"/>
    <property type="evidence" value="ECO:0007669"/>
    <property type="project" value="TreeGrafter"/>
</dbReference>
<feature type="domain" description="N-acetyltransferase" evidence="2">
    <location>
        <begin position="4"/>
        <end position="162"/>
    </location>
</feature>
<dbReference type="Gene3D" id="3.40.630.30">
    <property type="match status" value="2"/>
</dbReference>
<dbReference type="AlphaFoldDB" id="A0A6B0GK55"/>
<dbReference type="Pfam" id="PF13527">
    <property type="entry name" value="Acetyltransf_9"/>
    <property type="match status" value="1"/>
</dbReference>
<evidence type="ECO:0000256" key="1">
    <source>
        <dbReference type="SAM" id="MobiDB-lite"/>
    </source>
</evidence>
<dbReference type="InterPro" id="IPR016181">
    <property type="entry name" value="Acyl_CoA_acyltransferase"/>
</dbReference>